<evidence type="ECO:0000313" key="7">
    <source>
        <dbReference type="EMBL" id="GAA3720645.1"/>
    </source>
</evidence>
<reference evidence="8" key="1">
    <citation type="journal article" date="2019" name="Int. J. Syst. Evol. Microbiol.">
        <title>The Global Catalogue of Microorganisms (GCM) 10K type strain sequencing project: providing services to taxonomists for standard genome sequencing and annotation.</title>
        <authorList>
            <consortium name="The Broad Institute Genomics Platform"/>
            <consortium name="The Broad Institute Genome Sequencing Center for Infectious Disease"/>
            <person name="Wu L."/>
            <person name="Ma J."/>
        </authorList>
    </citation>
    <scope>NUCLEOTIDE SEQUENCE [LARGE SCALE GENOMIC DNA]</scope>
    <source>
        <strain evidence="8">JCM 17498</strain>
    </source>
</reference>
<dbReference type="PANTHER" id="PTHR36449:SF1">
    <property type="entry name" value="ACETYLTRANSFERASE"/>
    <property type="match status" value="1"/>
</dbReference>
<evidence type="ECO:0000256" key="1">
    <source>
        <dbReference type="ARBA" id="ARBA00022491"/>
    </source>
</evidence>
<gene>
    <name evidence="7" type="ORF">GCM10022268_31180</name>
</gene>
<keyword evidence="3" id="KW-0808">Transferase</keyword>
<evidence type="ECO:0000259" key="6">
    <source>
        <dbReference type="Pfam" id="PF00583"/>
    </source>
</evidence>
<evidence type="ECO:0000256" key="3">
    <source>
        <dbReference type="ARBA" id="ARBA00022679"/>
    </source>
</evidence>
<keyword evidence="1" id="KW-0678">Repressor</keyword>
<keyword evidence="4" id="KW-0012">Acyltransferase</keyword>
<evidence type="ECO:0000256" key="2">
    <source>
        <dbReference type="ARBA" id="ARBA00022649"/>
    </source>
</evidence>
<comment type="caution">
    <text evidence="7">The sequence shown here is derived from an EMBL/GenBank/DDBJ whole genome shotgun (WGS) entry which is preliminary data.</text>
</comment>
<evidence type="ECO:0000256" key="5">
    <source>
        <dbReference type="ARBA" id="ARBA00049880"/>
    </source>
</evidence>
<accession>A0ABP7EKN7</accession>
<dbReference type="InterPro" id="IPR016181">
    <property type="entry name" value="Acyl_CoA_acyltransferase"/>
</dbReference>
<dbReference type="RefSeq" id="WP_344694319.1">
    <property type="nucleotide sequence ID" value="NZ_BAABBF010000008.1"/>
</dbReference>
<evidence type="ECO:0000313" key="8">
    <source>
        <dbReference type="Proteomes" id="UP001500523"/>
    </source>
</evidence>
<dbReference type="EMBL" id="BAABBF010000008">
    <property type="protein sequence ID" value="GAA3720645.1"/>
    <property type="molecule type" value="Genomic_DNA"/>
</dbReference>
<organism evidence="7 8">
    <name type="scientific">Sphingomonas cynarae</name>
    <dbReference type="NCBI Taxonomy" id="930197"/>
    <lineage>
        <taxon>Bacteria</taxon>
        <taxon>Pseudomonadati</taxon>
        <taxon>Pseudomonadota</taxon>
        <taxon>Alphaproteobacteria</taxon>
        <taxon>Sphingomonadales</taxon>
        <taxon>Sphingomonadaceae</taxon>
        <taxon>Sphingomonas</taxon>
    </lineage>
</organism>
<protein>
    <recommendedName>
        <fullName evidence="6">N-acetyltransferase domain-containing protein</fullName>
    </recommendedName>
</protein>
<dbReference type="Proteomes" id="UP001500523">
    <property type="component" value="Unassembled WGS sequence"/>
</dbReference>
<keyword evidence="2" id="KW-1277">Toxin-antitoxin system</keyword>
<sequence length="185" mass="20020">MTTPEASKLAVVEPLDPAKHDRAAFSCGITQVDNFFRRTANKLARADNIRTFVMADPEGELIGFYAVNAHAIDYTELPERFARNRPAHDTIPAAYISMIGVDSRFQGRGYGGDLLVDCLTRLAGAADVLGIAVVMLDVLDCGDPDKVAKRLALYTSYGFAPLASNGLRLFLPMGTVRMLALQAAL</sequence>
<name>A0ABP7EKN7_9SPHN</name>
<dbReference type="CDD" id="cd04301">
    <property type="entry name" value="NAT_SF"/>
    <property type="match status" value="1"/>
</dbReference>
<keyword evidence="8" id="KW-1185">Reference proteome</keyword>
<dbReference type="PANTHER" id="PTHR36449">
    <property type="entry name" value="ACETYLTRANSFERASE-RELATED"/>
    <property type="match status" value="1"/>
</dbReference>
<dbReference type="Pfam" id="PF00583">
    <property type="entry name" value="Acetyltransf_1"/>
    <property type="match status" value="1"/>
</dbReference>
<proteinExistence type="predicted"/>
<dbReference type="InterPro" id="IPR000182">
    <property type="entry name" value="GNAT_dom"/>
</dbReference>
<comment type="catalytic activity">
    <reaction evidence="5">
        <text>glycyl-tRNA(Gly) + acetyl-CoA = N-acetylglycyl-tRNA(Gly) + CoA + H(+)</text>
        <dbReference type="Rhea" id="RHEA:81867"/>
        <dbReference type="Rhea" id="RHEA-COMP:9683"/>
        <dbReference type="Rhea" id="RHEA-COMP:19766"/>
        <dbReference type="ChEBI" id="CHEBI:15378"/>
        <dbReference type="ChEBI" id="CHEBI:57287"/>
        <dbReference type="ChEBI" id="CHEBI:57288"/>
        <dbReference type="ChEBI" id="CHEBI:78522"/>
        <dbReference type="ChEBI" id="CHEBI:232036"/>
    </reaction>
</comment>
<evidence type="ECO:0000256" key="4">
    <source>
        <dbReference type="ARBA" id="ARBA00023315"/>
    </source>
</evidence>
<feature type="domain" description="N-acetyltransferase" evidence="6">
    <location>
        <begin position="44"/>
        <end position="138"/>
    </location>
</feature>
<dbReference type="Gene3D" id="3.40.630.30">
    <property type="match status" value="1"/>
</dbReference>
<dbReference type="SUPFAM" id="SSF55729">
    <property type="entry name" value="Acyl-CoA N-acyltransferases (Nat)"/>
    <property type="match status" value="1"/>
</dbReference>